<organism evidence="1 2">
    <name type="scientific">Anabaena cylindrica (strain ATCC 27899 / PCC 7122)</name>
    <dbReference type="NCBI Taxonomy" id="272123"/>
    <lineage>
        <taxon>Bacteria</taxon>
        <taxon>Bacillati</taxon>
        <taxon>Cyanobacteriota</taxon>
        <taxon>Cyanophyceae</taxon>
        <taxon>Nostocales</taxon>
        <taxon>Nostocaceae</taxon>
        <taxon>Anabaena</taxon>
    </lineage>
</organism>
<geneLocation type="plasmid" evidence="1 2">
    <name>pANACY.03</name>
</geneLocation>
<dbReference type="AlphaFoldDB" id="K9ZSG8"/>
<sequence>MEPLILAATAIATTILTKAFEKTGEKLGEKVVEQSGRFLTSLKDKSPATAHAIELSPKQPLDYGQTVLEVNALANADPEIAREVEILAELALQENNPRLEQTIQEIQRTLQLQQPTVQVLGKLAEKIGLVVQSGGRVSIQNFHMD</sequence>
<reference evidence="2" key="1">
    <citation type="journal article" date="2013" name="Proc. Natl. Acad. Sci. U.S.A.">
        <title>Improving the coverage of the cyanobacterial phylum using diversity-driven genome sequencing.</title>
        <authorList>
            <person name="Shih P.M."/>
            <person name="Wu D."/>
            <person name="Latifi A."/>
            <person name="Axen S.D."/>
            <person name="Fewer D.P."/>
            <person name="Talla E."/>
            <person name="Calteau A."/>
            <person name="Cai F."/>
            <person name="Tandeau de Marsac N."/>
            <person name="Rippka R."/>
            <person name="Herdman M."/>
            <person name="Sivonen K."/>
            <person name="Coursin T."/>
            <person name="Laurent T."/>
            <person name="Goodwin L."/>
            <person name="Nolan M."/>
            <person name="Davenport K.W."/>
            <person name="Han C.S."/>
            <person name="Rubin E.M."/>
            <person name="Eisen J.A."/>
            <person name="Woyke T."/>
            <person name="Gugger M."/>
            <person name="Kerfeld C.A."/>
        </authorList>
    </citation>
    <scope>NUCLEOTIDE SEQUENCE [LARGE SCALE GENOMIC DNA]</scope>
    <source>
        <strain evidence="2">ATCC 27899 / PCC 7122</strain>
    </source>
</reference>
<dbReference type="KEGG" id="acy:Anacy_6032"/>
<accession>K9ZSG8</accession>
<dbReference type="RefSeq" id="WP_015217776.1">
    <property type="nucleotide sequence ID" value="NC_019773.1"/>
</dbReference>
<dbReference type="EMBL" id="CP003662">
    <property type="protein sequence ID" value="AFZ61310.1"/>
    <property type="molecule type" value="Genomic_DNA"/>
</dbReference>
<protein>
    <submittedName>
        <fullName evidence="1">Uncharacterized protein</fullName>
    </submittedName>
</protein>
<name>K9ZSG8_ANACC</name>
<dbReference type="PATRIC" id="fig|272123.3.peg.6553"/>
<evidence type="ECO:0000313" key="1">
    <source>
        <dbReference type="EMBL" id="AFZ61310.1"/>
    </source>
</evidence>
<dbReference type="OrthoDB" id="490503at2"/>
<keyword evidence="1" id="KW-0614">Plasmid</keyword>
<gene>
    <name evidence="1" type="ordered locus">Anacy_6032</name>
</gene>
<dbReference type="HOGENOM" id="CLU_136744_0_0_3"/>
<dbReference type="Proteomes" id="UP000010474">
    <property type="component" value="Plasmid pANACY.03"/>
</dbReference>
<proteinExistence type="predicted"/>
<keyword evidence="2" id="KW-1185">Reference proteome</keyword>
<evidence type="ECO:0000313" key="2">
    <source>
        <dbReference type="Proteomes" id="UP000010474"/>
    </source>
</evidence>